<reference evidence="6 7" key="1">
    <citation type="submission" date="2018-10" db="EMBL/GenBank/DDBJ databases">
        <title>Xanthobacter tagetidis genome sequencing and assembly.</title>
        <authorList>
            <person name="Maclea K.S."/>
            <person name="Goen A.E."/>
            <person name="Fatima S.A."/>
        </authorList>
    </citation>
    <scope>NUCLEOTIDE SEQUENCE [LARGE SCALE GENOMIC DNA]</scope>
    <source>
        <strain evidence="6 7">ATCC 700314</strain>
    </source>
</reference>
<sequence>MERLLKNVLARIVRRGALQVTSASGRRYVVGGDLVGEDVVGEAAAGPPLVAVRFTTRAAERGILLDPELRLGEAYMDGTLVVEKGTLADLLDLLMSQPEAVNPTPSARGLYRLRLALRRIAQFNPPARSQRNVAHHYDIDGRLYSLFLDADRQYSCAYFETPEQRLDDAQLAKKRHLAAKLVMDRPDLSVLDIGSGWGGLGLYLAEMTGARVTGVTLSREQLDMARNRARERGLADRVEFRMQDYRDIPEAFDRIVSVGMFEHVGVDHFATFFQRAKALLKPDGVMLLHAIGRSDPPGVTNPFIAKYIFPGGYIPALSEVLPHIERAGLVVTDIELLRLHYAETLKAWRERFRARWEEAVRLTDERFCRMWEFYLAASEMAFRYQGLNVFQIQLARRQEAVPLTRGYIAEAEAALRRREAQACPPLRLAGE</sequence>
<comment type="similarity">
    <text evidence="1">Belongs to the CFA/CMAS family.</text>
</comment>
<dbReference type="Proteomes" id="UP000269692">
    <property type="component" value="Unassembled WGS sequence"/>
</dbReference>
<evidence type="ECO:0000256" key="3">
    <source>
        <dbReference type="ARBA" id="ARBA00022679"/>
    </source>
</evidence>
<dbReference type="GO" id="GO:0032259">
    <property type="term" value="P:methylation"/>
    <property type="evidence" value="ECO:0007669"/>
    <property type="project" value="UniProtKB-KW"/>
</dbReference>
<dbReference type="AlphaFoldDB" id="A0A3L6ZZM9"/>
<evidence type="ECO:0000256" key="4">
    <source>
        <dbReference type="ARBA" id="ARBA00022691"/>
    </source>
</evidence>
<dbReference type="InterPro" id="IPR003333">
    <property type="entry name" value="CMAS"/>
</dbReference>
<accession>A0A3L6ZZM9</accession>
<dbReference type="GO" id="GO:0008168">
    <property type="term" value="F:methyltransferase activity"/>
    <property type="evidence" value="ECO:0007669"/>
    <property type="project" value="UniProtKB-KW"/>
</dbReference>
<dbReference type="GO" id="GO:0008610">
    <property type="term" value="P:lipid biosynthetic process"/>
    <property type="evidence" value="ECO:0007669"/>
    <property type="project" value="InterPro"/>
</dbReference>
<dbReference type="PANTHER" id="PTHR43667">
    <property type="entry name" value="CYCLOPROPANE-FATTY-ACYL-PHOSPHOLIPID SYNTHASE"/>
    <property type="match status" value="1"/>
</dbReference>
<keyword evidence="4" id="KW-0949">S-adenosyl-L-methionine</keyword>
<keyword evidence="2 6" id="KW-0489">Methyltransferase</keyword>
<keyword evidence="3 6" id="KW-0808">Transferase</keyword>
<keyword evidence="7" id="KW-1185">Reference proteome</keyword>
<comment type="caution">
    <text evidence="6">The sequence shown here is derived from an EMBL/GenBank/DDBJ whole genome shotgun (WGS) entry which is preliminary data.</text>
</comment>
<evidence type="ECO:0000256" key="5">
    <source>
        <dbReference type="ARBA" id="ARBA00023098"/>
    </source>
</evidence>
<dbReference type="SUPFAM" id="SSF53335">
    <property type="entry name" value="S-adenosyl-L-methionine-dependent methyltransferases"/>
    <property type="match status" value="1"/>
</dbReference>
<evidence type="ECO:0000256" key="1">
    <source>
        <dbReference type="ARBA" id="ARBA00010815"/>
    </source>
</evidence>
<evidence type="ECO:0000256" key="2">
    <source>
        <dbReference type="ARBA" id="ARBA00022603"/>
    </source>
</evidence>
<dbReference type="PIRSF" id="PIRSF003085">
    <property type="entry name" value="CMAS"/>
    <property type="match status" value="1"/>
</dbReference>
<evidence type="ECO:0000313" key="6">
    <source>
        <dbReference type="EMBL" id="RLP73264.1"/>
    </source>
</evidence>
<dbReference type="InterPro" id="IPR050723">
    <property type="entry name" value="CFA/CMAS"/>
</dbReference>
<keyword evidence="5" id="KW-0443">Lipid metabolism</keyword>
<protein>
    <submittedName>
        <fullName evidence="6">Class I SAM-dependent methyltransferase</fullName>
    </submittedName>
</protein>
<dbReference type="RefSeq" id="WP_121625263.1">
    <property type="nucleotide sequence ID" value="NZ_JACIIW010000002.1"/>
</dbReference>
<dbReference type="InterPro" id="IPR029063">
    <property type="entry name" value="SAM-dependent_MTases_sf"/>
</dbReference>
<dbReference type="CDD" id="cd02440">
    <property type="entry name" value="AdoMet_MTases"/>
    <property type="match status" value="1"/>
</dbReference>
<organism evidence="6 7">
    <name type="scientific">Xanthobacter tagetidis</name>
    <dbReference type="NCBI Taxonomy" id="60216"/>
    <lineage>
        <taxon>Bacteria</taxon>
        <taxon>Pseudomonadati</taxon>
        <taxon>Pseudomonadota</taxon>
        <taxon>Alphaproteobacteria</taxon>
        <taxon>Hyphomicrobiales</taxon>
        <taxon>Xanthobacteraceae</taxon>
        <taxon>Xanthobacter</taxon>
    </lineage>
</organism>
<dbReference type="Gene3D" id="3.40.50.150">
    <property type="entry name" value="Vaccinia Virus protein VP39"/>
    <property type="match status" value="1"/>
</dbReference>
<dbReference type="OrthoDB" id="9782855at2"/>
<dbReference type="EMBL" id="RCTF01000023">
    <property type="protein sequence ID" value="RLP73264.1"/>
    <property type="molecule type" value="Genomic_DNA"/>
</dbReference>
<gene>
    <name evidence="6" type="ORF">D9R14_20705</name>
</gene>
<dbReference type="Pfam" id="PF02353">
    <property type="entry name" value="CMAS"/>
    <property type="match status" value="1"/>
</dbReference>
<proteinExistence type="inferred from homology"/>
<evidence type="ECO:0000313" key="7">
    <source>
        <dbReference type="Proteomes" id="UP000269692"/>
    </source>
</evidence>
<dbReference type="PANTHER" id="PTHR43667:SF1">
    <property type="entry name" value="CYCLOPROPANE-FATTY-ACYL-PHOSPHOLIPID SYNTHASE"/>
    <property type="match status" value="1"/>
</dbReference>
<name>A0A3L6ZZM9_9HYPH</name>